<dbReference type="Gene3D" id="1.10.540.10">
    <property type="entry name" value="Acyl-CoA dehydrogenase/oxidase, N-terminal domain"/>
    <property type="match status" value="1"/>
</dbReference>
<keyword evidence="4" id="KW-0274">FAD</keyword>
<proteinExistence type="inferred from homology"/>
<dbReference type="InterPro" id="IPR009100">
    <property type="entry name" value="AcylCoA_DH/oxidase_NM_dom_sf"/>
</dbReference>
<evidence type="ECO:0000256" key="2">
    <source>
        <dbReference type="ARBA" id="ARBA00009347"/>
    </source>
</evidence>
<dbReference type="RefSeq" id="WP_356960199.1">
    <property type="nucleotide sequence ID" value="NZ_JBEYBD010000051.1"/>
</dbReference>
<dbReference type="Gene3D" id="1.20.140.10">
    <property type="entry name" value="Butyryl-CoA Dehydrogenase, subunit A, domain 3"/>
    <property type="match status" value="1"/>
</dbReference>
<evidence type="ECO:0000256" key="5">
    <source>
        <dbReference type="ARBA" id="ARBA00023002"/>
    </source>
</evidence>
<dbReference type="InterPro" id="IPR036250">
    <property type="entry name" value="AcylCo_DH-like_C"/>
</dbReference>
<evidence type="ECO:0000256" key="3">
    <source>
        <dbReference type="ARBA" id="ARBA00022630"/>
    </source>
</evidence>
<dbReference type="PANTHER" id="PTHR43884">
    <property type="entry name" value="ACYL-COA DEHYDROGENASE"/>
    <property type="match status" value="1"/>
</dbReference>
<dbReference type="InterPro" id="IPR037069">
    <property type="entry name" value="AcylCoA_DH/ox_N_sf"/>
</dbReference>
<comment type="cofactor">
    <cofactor evidence="1">
        <name>FAD</name>
        <dbReference type="ChEBI" id="CHEBI:57692"/>
    </cofactor>
</comment>
<sequence>MTDMTELRDLIGSVLSSHVGEASENELTPAWKTLVELGIPAVGVSEMAGGSGGTLVDVTALVGAVAEHGVSCPLIESTVANWVLARSGAAIGGSATVVIVDDELDLVDGLLSGKLSDVPWARLARTLVVFGPGTGFLVDLTGLAVTVEPGENVAGEPRDTVRLDRYPVEFLRDAPDRDLVRARLGLLWSVAILGAATGAYHLTRRYVSDREQFGKPLVRIPAVMNGLATMRVQLLQVQAGIDRALALWKYDAVPSACLAAASVARIVAAAAASEVATLAHQLHGAIGITQEYPLHARTRRLWAWRDTEVPQHEWARRLGSVVLASGEQALWDDISA</sequence>
<accession>A0ABV2X2G3</accession>
<reference evidence="7 8" key="1">
    <citation type="submission" date="2024-06" db="EMBL/GenBank/DDBJ databases">
        <title>The Natural Products Discovery Center: Release of the First 8490 Sequenced Strains for Exploring Actinobacteria Biosynthetic Diversity.</title>
        <authorList>
            <person name="Kalkreuter E."/>
            <person name="Kautsar S.A."/>
            <person name="Yang D."/>
            <person name="Bader C.D."/>
            <person name="Teijaro C.N."/>
            <person name="Fluegel L."/>
            <person name="Davis C.M."/>
            <person name="Simpson J.R."/>
            <person name="Lauterbach L."/>
            <person name="Steele A.D."/>
            <person name="Gui C."/>
            <person name="Meng S."/>
            <person name="Li G."/>
            <person name="Viehrig K."/>
            <person name="Ye F."/>
            <person name="Su P."/>
            <person name="Kiefer A.F."/>
            <person name="Nichols A."/>
            <person name="Cepeda A.J."/>
            <person name="Yan W."/>
            <person name="Fan B."/>
            <person name="Jiang Y."/>
            <person name="Adhikari A."/>
            <person name="Zheng C.-J."/>
            <person name="Schuster L."/>
            <person name="Cowan T.M."/>
            <person name="Smanski M.J."/>
            <person name="Chevrette M.G."/>
            <person name="De Carvalho L.P.S."/>
            <person name="Shen B."/>
        </authorList>
    </citation>
    <scope>NUCLEOTIDE SEQUENCE [LARGE SCALE GENOMIC DNA]</scope>
    <source>
        <strain evidence="7 8">NPDC019708</strain>
    </source>
</reference>
<evidence type="ECO:0000313" key="7">
    <source>
        <dbReference type="EMBL" id="MEU1957287.1"/>
    </source>
</evidence>
<gene>
    <name evidence="7" type="ORF">ABZ510_36250</name>
</gene>
<dbReference type="Proteomes" id="UP001550628">
    <property type="component" value="Unassembled WGS sequence"/>
</dbReference>
<dbReference type="SUPFAM" id="SSF47203">
    <property type="entry name" value="Acyl-CoA dehydrogenase C-terminal domain-like"/>
    <property type="match status" value="1"/>
</dbReference>
<dbReference type="EMBL" id="JBEYBF010000062">
    <property type="protein sequence ID" value="MEU1957287.1"/>
    <property type="molecule type" value="Genomic_DNA"/>
</dbReference>
<evidence type="ECO:0000256" key="4">
    <source>
        <dbReference type="ARBA" id="ARBA00022827"/>
    </source>
</evidence>
<dbReference type="SUPFAM" id="SSF56645">
    <property type="entry name" value="Acyl-CoA dehydrogenase NM domain-like"/>
    <property type="match status" value="1"/>
</dbReference>
<comment type="similarity">
    <text evidence="2">Belongs to the acyl-CoA dehydrogenase family.</text>
</comment>
<organism evidence="7 8">
    <name type="scientific">Nocardia rhamnosiphila</name>
    <dbReference type="NCBI Taxonomy" id="426716"/>
    <lineage>
        <taxon>Bacteria</taxon>
        <taxon>Bacillati</taxon>
        <taxon>Actinomycetota</taxon>
        <taxon>Actinomycetes</taxon>
        <taxon>Mycobacteriales</taxon>
        <taxon>Nocardiaceae</taxon>
        <taxon>Nocardia</taxon>
    </lineage>
</organism>
<protein>
    <submittedName>
        <fullName evidence="7">Acyl-CoA dehydrogenase family protein</fullName>
    </submittedName>
</protein>
<keyword evidence="3" id="KW-0285">Flavoprotein</keyword>
<evidence type="ECO:0000256" key="1">
    <source>
        <dbReference type="ARBA" id="ARBA00001974"/>
    </source>
</evidence>
<dbReference type="PANTHER" id="PTHR43884:SF20">
    <property type="entry name" value="ACYL-COA DEHYDROGENASE FADE28"/>
    <property type="match status" value="1"/>
</dbReference>
<dbReference type="InterPro" id="IPR009075">
    <property type="entry name" value="AcylCo_DH/oxidase_C"/>
</dbReference>
<keyword evidence="8" id="KW-1185">Reference proteome</keyword>
<feature type="domain" description="Acyl-CoA dehydrogenase/oxidase C-terminal" evidence="6">
    <location>
        <begin position="190"/>
        <end position="300"/>
    </location>
</feature>
<comment type="caution">
    <text evidence="7">The sequence shown here is derived from an EMBL/GenBank/DDBJ whole genome shotgun (WGS) entry which is preliminary data.</text>
</comment>
<evidence type="ECO:0000313" key="8">
    <source>
        <dbReference type="Proteomes" id="UP001550628"/>
    </source>
</evidence>
<evidence type="ECO:0000259" key="6">
    <source>
        <dbReference type="Pfam" id="PF00441"/>
    </source>
</evidence>
<dbReference type="Pfam" id="PF00441">
    <property type="entry name" value="Acyl-CoA_dh_1"/>
    <property type="match status" value="1"/>
</dbReference>
<name>A0ABV2X2G3_9NOCA</name>
<keyword evidence="5" id="KW-0560">Oxidoreductase</keyword>